<dbReference type="InterPro" id="IPR036457">
    <property type="entry name" value="PPM-type-like_dom_sf"/>
</dbReference>
<dbReference type="InterPro" id="IPR001932">
    <property type="entry name" value="PPM-type_phosphatase-like_dom"/>
</dbReference>
<dbReference type="KEGG" id="ttz:FHG85_00565"/>
<evidence type="ECO:0000313" key="5">
    <source>
        <dbReference type="Proteomes" id="UP000500961"/>
    </source>
</evidence>
<keyword evidence="5" id="KW-1185">Reference proteome</keyword>
<dbReference type="SUPFAM" id="SSF48452">
    <property type="entry name" value="TPR-like"/>
    <property type="match status" value="2"/>
</dbReference>
<feature type="repeat" description="TPR" evidence="1">
    <location>
        <begin position="157"/>
        <end position="190"/>
    </location>
</feature>
<keyword evidence="1" id="KW-0802">TPR repeat</keyword>
<dbReference type="SMART" id="SM00028">
    <property type="entry name" value="TPR"/>
    <property type="match status" value="7"/>
</dbReference>
<keyword evidence="2" id="KW-0812">Transmembrane</keyword>
<dbReference type="Pfam" id="PF13374">
    <property type="entry name" value="TPR_10"/>
    <property type="match status" value="1"/>
</dbReference>
<feature type="repeat" description="TPR" evidence="1">
    <location>
        <begin position="238"/>
        <end position="271"/>
    </location>
</feature>
<dbReference type="Gene3D" id="3.60.40.10">
    <property type="entry name" value="PPM-type phosphatase domain"/>
    <property type="match status" value="1"/>
</dbReference>
<feature type="transmembrane region" description="Helical" evidence="2">
    <location>
        <begin position="552"/>
        <end position="572"/>
    </location>
</feature>
<protein>
    <submittedName>
        <fullName evidence="4">Tetratricopeptide repeat protein</fullName>
    </submittedName>
</protein>
<organism evidence="4 5">
    <name type="scientific">Tenuifilum thalassicum</name>
    <dbReference type="NCBI Taxonomy" id="2590900"/>
    <lineage>
        <taxon>Bacteria</taxon>
        <taxon>Pseudomonadati</taxon>
        <taxon>Bacteroidota</taxon>
        <taxon>Bacteroidia</taxon>
        <taxon>Bacteroidales</taxon>
        <taxon>Tenuifilaceae</taxon>
        <taxon>Tenuifilum</taxon>
    </lineage>
</organism>
<accession>A0A7D4C785</accession>
<gene>
    <name evidence="4" type="ORF">FHG85_00565</name>
</gene>
<dbReference type="Gene3D" id="1.25.40.10">
    <property type="entry name" value="Tetratricopeptide repeat domain"/>
    <property type="match status" value="2"/>
</dbReference>
<feature type="repeat" description="TPR" evidence="1">
    <location>
        <begin position="395"/>
        <end position="428"/>
    </location>
</feature>
<reference evidence="4 5" key="1">
    <citation type="submission" date="2019-07" db="EMBL/GenBank/DDBJ databases">
        <title>Thalassofilum flectens gen. nov., sp. nov., a novel moderate thermophilic anaerobe from a shallow sea hot spring in Kunashir Island (Russia), representing a new family in the order Bacteroidales, and proposal of Thalassofilacea fam. nov.</title>
        <authorList>
            <person name="Kochetkova T.V."/>
            <person name="Podosokorskaya O.A."/>
            <person name="Novikov A."/>
            <person name="Elcheninov A.G."/>
            <person name="Toshchakov S.V."/>
            <person name="Kublanov I.V."/>
        </authorList>
    </citation>
    <scope>NUCLEOTIDE SEQUENCE [LARGE SCALE GENOMIC DNA]</scope>
    <source>
        <strain evidence="4 5">38-H</strain>
    </source>
</reference>
<dbReference type="EMBL" id="CP041345">
    <property type="protein sequence ID" value="QKG78822.1"/>
    <property type="molecule type" value="Genomic_DNA"/>
</dbReference>
<dbReference type="AlphaFoldDB" id="A0A7D4C785"/>
<dbReference type="Proteomes" id="UP000500961">
    <property type="component" value="Chromosome"/>
</dbReference>
<feature type="repeat" description="TPR" evidence="1">
    <location>
        <begin position="197"/>
        <end position="230"/>
    </location>
</feature>
<dbReference type="InterPro" id="IPR011990">
    <property type="entry name" value="TPR-like_helical_dom_sf"/>
</dbReference>
<proteinExistence type="predicted"/>
<dbReference type="PANTHER" id="PTHR10098">
    <property type="entry name" value="RAPSYN-RELATED"/>
    <property type="match status" value="1"/>
</dbReference>
<dbReference type="Pfam" id="PF07228">
    <property type="entry name" value="SpoIIE"/>
    <property type="match status" value="1"/>
</dbReference>
<dbReference type="PANTHER" id="PTHR10098:SF108">
    <property type="entry name" value="TETRATRICOPEPTIDE REPEAT PROTEIN 28"/>
    <property type="match status" value="1"/>
</dbReference>
<keyword evidence="2" id="KW-1133">Transmembrane helix</keyword>
<evidence type="ECO:0000259" key="3">
    <source>
        <dbReference type="Pfam" id="PF07228"/>
    </source>
</evidence>
<sequence>MKAKFFFLTFVFIVLSSVLSLADVRDSLLNLLPSSTGEEKVNLLFKLSEVTSGTEEALKYADDAISVAQKINNKLLAEAYINKGYALSENYMDEKAIEVFHKALDIAQKYGYQKSILDAYKGISTSYYYIDSFEQSQRFTDTLLQKAIKLDSLRYQAYAYFRLGKIMQEKGNGDSALAYINRSLQLRKEIGDWKEIALTYNGLGRVYFDLAQYDSAISCYQQEVRIKEKMGDQPIYLAIAYLNLGRTHIALSNFQLALEQYQKALRTFESINHKEGIATCNSGLGMIYENLSQSILATDENETNFRKALGYHKIALNLFHELQKKMEEGQTLQNIGNVYSRLATNRYVARFGEMWEDSLYKIKQSDILTDFDSATVYYHKALSIFNVLKEEGEIAKVNTNLGSIFSWAREWNKANRYINKALQLARKNKLLYETTAALYAKGESLYRQGNLDDAELAFIECSRLSEKLGLKETLRYSFERLSRLYEQKGDLVRAYAYFKKAVRIKDEIFTEKSQRVMAEMQTKYETEKKEQQLLIMKNQDELQKSIIQRQKLMIIGAIIGSFLILMVALLMFKMFRDKQRANIILEEKNALITRQKQEITDSIKYASRIQNAVLPTSKLISDVLPEHFVLFMPRDIVSGDFYWMTHKNEKVVLVAADCTGHGVPGAFMSMLGVSFLYEIVNKENILQPAEILNNLRNHIKTTLSQTGKLEEQKDGMDISLCVIDKSNQMIEWAGAYNPLYQIRNGELIEYKADKMPVAIHLNDFKSFTNHEINYLPGDTFYMFSDGYADQFGGPEGRKFMVKRLKRTLLEIHQKPMQEQREILEKVHLDWRGVNNDQIDDILIVGFRV</sequence>
<evidence type="ECO:0000256" key="1">
    <source>
        <dbReference type="PROSITE-ProRule" id="PRU00339"/>
    </source>
</evidence>
<feature type="repeat" description="TPR" evidence="1">
    <location>
        <begin position="77"/>
        <end position="110"/>
    </location>
</feature>
<dbReference type="Pfam" id="PF13432">
    <property type="entry name" value="TPR_16"/>
    <property type="match status" value="1"/>
</dbReference>
<dbReference type="PROSITE" id="PS50005">
    <property type="entry name" value="TPR"/>
    <property type="match status" value="6"/>
</dbReference>
<feature type="domain" description="PPM-type phosphatase" evidence="3">
    <location>
        <begin position="649"/>
        <end position="847"/>
    </location>
</feature>
<dbReference type="RefSeq" id="WP_173072337.1">
    <property type="nucleotide sequence ID" value="NZ_CP041345.1"/>
</dbReference>
<dbReference type="Pfam" id="PF13181">
    <property type="entry name" value="TPR_8"/>
    <property type="match status" value="2"/>
</dbReference>
<feature type="repeat" description="TPR" evidence="1">
    <location>
        <begin position="475"/>
        <end position="508"/>
    </location>
</feature>
<dbReference type="InterPro" id="IPR019734">
    <property type="entry name" value="TPR_rpt"/>
</dbReference>
<name>A0A7D4C785_9BACT</name>
<dbReference type="Pfam" id="PF13424">
    <property type="entry name" value="TPR_12"/>
    <property type="match status" value="1"/>
</dbReference>
<evidence type="ECO:0000256" key="2">
    <source>
        <dbReference type="SAM" id="Phobius"/>
    </source>
</evidence>
<keyword evidence="2" id="KW-0472">Membrane</keyword>
<evidence type="ECO:0000313" key="4">
    <source>
        <dbReference type="EMBL" id="QKG78822.1"/>
    </source>
</evidence>